<dbReference type="GO" id="GO:0097225">
    <property type="term" value="C:sperm midpiece"/>
    <property type="evidence" value="ECO:0007669"/>
    <property type="project" value="TreeGrafter"/>
</dbReference>
<feature type="non-terminal residue" evidence="1">
    <location>
        <position position="1"/>
    </location>
</feature>
<dbReference type="InterPro" id="IPR052634">
    <property type="entry name" value="Sperm_flagellar-bone_growth"/>
</dbReference>
<dbReference type="GO" id="GO:0007288">
    <property type="term" value="P:sperm axoneme assembly"/>
    <property type="evidence" value="ECO:0007669"/>
    <property type="project" value="TreeGrafter"/>
</dbReference>
<feature type="non-terminal residue" evidence="1">
    <location>
        <position position="209"/>
    </location>
</feature>
<dbReference type="Pfam" id="PF00406">
    <property type="entry name" value="ADK"/>
    <property type="match status" value="1"/>
</dbReference>
<keyword evidence="2" id="KW-1185">Reference proteome</keyword>
<reference evidence="1 2" key="1">
    <citation type="journal article" date="2018" name="Mol. Genet. Genomics">
        <title>The red deer Cervus elaphus genome CerEla1.0: sequencing, annotating, genes, and chromosomes.</title>
        <authorList>
            <person name="Bana N.A."/>
            <person name="Nyiri A."/>
            <person name="Nagy J."/>
            <person name="Frank K."/>
            <person name="Nagy T."/>
            <person name="Steger V."/>
            <person name="Schiller M."/>
            <person name="Lakatos P."/>
            <person name="Sugar L."/>
            <person name="Horn P."/>
            <person name="Barta E."/>
            <person name="Orosz L."/>
        </authorList>
    </citation>
    <scope>NUCLEOTIDE SEQUENCE [LARGE SCALE GENOMIC DNA]</scope>
    <source>
        <strain evidence="1">Hungarian</strain>
    </source>
</reference>
<dbReference type="PANTHER" id="PTHR14919">
    <property type="entry name" value="KPL2-RELATED"/>
    <property type="match status" value="1"/>
</dbReference>
<proteinExistence type="predicted"/>
<dbReference type="OrthoDB" id="62528at2759"/>
<dbReference type="GO" id="GO:0002177">
    <property type="term" value="C:manchette"/>
    <property type="evidence" value="ECO:0007669"/>
    <property type="project" value="TreeGrafter"/>
</dbReference>
<dbReference type="AlphaFoldDB" id="A0A212C7Y8"/>
<sequence>LTVRAQLGAKSERLLKKGKSISDILLVSIMVNAINQIPIHKGWILDGFPMTLNQAELLEEALTGYNRSLIELQGKKSQTSTLAVDPTASKEVPRPPSAFDFVMLLDISDNSSLNRMNDIMAEAFSSDAPHEDINQRVAAKNKGTDEDQNLRDQIQHRIVGFLDNWPSLEQWFTEPENILIKINAEVDKQSLCQKVKEMFMTELMKKENK</sequence>
<dbReference type="PANTHER" id="PTHR14919:SF0">
    <property type="entry name" value="SPERM FLAGELLAR PROTEIN 2"/>
    <property type="match status" value="1"/>
</dbReference>
<evidence type="ECO:0000313" key="2">
    <source>
        <dbReference type="Proteomes" id="UP000242450"/>
    </source>
</evidence>
<dbReference type="Proteomes" id="UP000242450">
    <property type="component" value="Chromosome 25"/>
</dbReference>
<evidence type="ECO:0008006" key="3">
    <source>
        <dbReference type="Google" id="ProtNLM"/>
    </source>
</evidence>
<gene>
    <name evidence="1" type="ORF">Celaphus_00018065</name>
</gene>
<dbReference type="EMBL" id="MKHE01000025">
    <property type="protein sequence ID" value="OWK02101.1"/>
    <property type="molecule type" value="Genomic_DNA"/>
</dbReference>
<dbReference type="InterPro" id="IPR027417">
    <property type="entry name" value="P-loop_NTPase"/>
</dbReference>
<accession>A0A212C7Y8</accession>
<comment type="caution">
    <text evidence="1">The sequence shown here is derived from an EMBL/GenBank/DDBJ whole genome shotgun (WGS) entry which is preliminary data.</text>
</comment>
<dbReference type="Gene3D" id="3.40.50.300">
    <property type="entry name" value="P-loop containing nucleotide triphosphate hydrolases"/>
    <property type="match status" value="1"/>
</dbReference>
<organism evidence="1 2">
    <name type="scientific">Cervus elaphus hippelaphus</name>
    <name type="common">European red deer</name>
    <dbReference type="NCBI Taxonomy" id="46360"/>
    <lineage>
        <taxon>Eukaryota</taxon>
        <taxon>Metazoa</taxon>
        <taxon>Chordata</taxon>
        <taxon>Craniata</taxon>
        <taxon>Vertebrata</taxon>
        <taxon>Euteleostomi</taxon>
        <taxon>Mammalia</taxon>
        <taxon>Eutheria</taxon>
        <taxon>Laurasiatheria</taxon>
        <taxon>Artiodactyla</taxon>
        <taxon>Ruminantia</taxon>
        <taxon>Pecora</taxon>
        <taxon>Cervidae</taxon>
        <taxon>Cervinae</taxon>
        <taxon>Cervus</taxon>
    </lineage>
</organism>
<evidence type="ECO:0000313" key="1">
    <source>
        <dbReference type="EMBL" id="OWK02101.1"/>
    </source>
</evidence>
<dbReference type="SUPFAM" id="SSF52540">
    <property type="entry name" value="P-loop containing nucleoside triphosphate hydrolases"/>
    <property type="match status" value="1"/>
</dbReference>
<name>A0A212C7Y8_CEREH</name>
<protein>
    <recommendedName>
        <fullName evidence="3">Nucleoside-diphosphate kinase</fullName>
    </recommendedName>
</protein>